<dbReference type="CDD" id="cd03586">
    <property type="entry name" value="PolY_Pol_IV_kappa"/>
    <property type="match status" value="1"/>
</dbReference>
<dbReference type="NCBIfam" id="NF002677">
    <property type="entry name" value="PRK02406.1"/>
    <property type="match status" value="1"/>
</dbReference>
<name>A0ABP5ZZS6_9ACTN</name>
<dbReference type="Gene3D" id="3.30.70.270">
    <property type="match status" value="1"/>
</dbReference>
<comment type="similarity">
    <text evidence="2 16">Belongs to the DNA polymerase type-Y family.</text>
</comment>
<feature type="binding site" evidence="16">
    <location>
        <position position="105"/>
    </location>
    <ligand>
        <name>Mg(2+)</name>
        <dbReference type="ChEBI" id="CHEBI:18420"/>
    </ligand>
</feature>
<dbReference type="InterPro" id="IPR022880">
    <property type="entry name" value="DNApol_IV"/>
</dbReference>
<feature type="binding site" evidence="16">
    <location>
        <position position="11"/>
    </location>
    <ligand>
        <name>Mg(2+)</name>
        <dbReference type="ChEBI" id="CHEBI:18420"/>
    </ligand>
</feature>
<keyword evidence="4 16" id="KW-0963">Cytoplasm</keyword>
<comment type="cofactor">
    <cofactor evidence="16">
        <name>Mg(2+)</name>
        <dbReference type="ChEBI" id="CHEBI:18420"/>
    </cofactor>
    <text evidence="16">Binds 2 magnesium ions per subunit.</text>
</comment>
<evidence type="ECO:0000313" key="20">
    <source>
        <dbReference type="Proteomes" id="UP001499942"/>
    </source>
</evidence>
<keyword evidence="12 16" id="KW-0238">DNA-binding</keyword>
<evidence type="ECO:0000256" key="8">
    <source>
        <dbReference type="ARBA" id="ARBA00022723"/>
    </source>
</evidence>
<keyword evidence="13 16" id="KW-0234">DNA repair</keyword>
<dbReference type="InterPro" id="IPR017961">
    <property type="entry name" value="DNA_pol_Y-fam_little_finger"/>
</dbReference>
<dbReference type="SUPFAM" id="SSF100879">
    <property type="entry name" value="Lesion bypass DNA polymerase (Y-family), little finger domain"/>
    <property type="match status" value="1"/>
</dbReference>
<organism evidence="19 20">
    <name type="scientific">Streptomyces gobitricini</name>
    <dbReference type="NCBI Taxonomy" id="68211"/>
    <lineage>
        <taxon>Bacteria</taxon>
        <taxon>Bacillati</taxon>
        <taxon>Actinomycetota</taxon>
        <taxon>Actinomycetes</taxon>
        <taxon>Kitasatosporales</taxon>
        <taxon>Streptomycetaceae</taxon>
        <taxon>Streptomyces</taxon>
    </lineage>
</organism>
<dbReference type="InterPro" id="IPR036775">
    <property type="entry name" value="DNA_pol_Y-fam_lit_finger_sf"/>
</dbReference>
<dbReference type="PANTHER" id="PTHR11076">
    <property type="entry name" value="DNA REPAIR POLYMERASE UMUC / TRANSFERASE FAMILY MEMBER"/>
    <property type="match status" value="1"/>
</dbReference>
<feature type="compositionally biased region" description="Low complexity" evidence="17">
    <location>
        <begin position="425"/>
        <end position="437"/>
    </location>
</feature>
<evidence type="ECO:0000256" key="3">
    <source>
        <dbReference type="ARBA" id="ARBA00022457"/>
    </source>
</evidence>
<keyword evidence="5 16" id="KW-0808">Transferase</keyword>
<keyword evidence="20" id="KW-1185">Reference proteome</keyword>
<dbReference type="RefSeq" id="WP_344364298.1">
    <property type="nucleotide sequence ID" value="NZ_BAAASR010000026.1"/>
</dbReference>
<dbReference type="SUPFAM" id="SSF56672">
    <property type="entry name" value="DNA/RNA polymerases"/>
    <property type="match status" value="1"/>
</dbReference>
<comment type="subunit">
    <text evidence="16">Monomer.</text>
</comment>
<dbReference type="InterPro" id="IPR001126">
    <property type="entry name" value="UmuC"/>
</dbReference>
<comment type="catalytic activity">
    <reaction evidence="15 16">
        <text>DNA(n) + a 2'-deoxyribonucleoside 5'-triphosphate = DNA(n+1) + diphosphate</text>
        <dbReference type="Rhea" id="RHEA:22508"/>
        <dbReference type="Rhea" id="RHEA-COMP:17339"/>
        <dbReference type="Rhea" id="RHEA-COMP:17340"/>
        <dbReference type="ChEBI" id="CHEBI:33019"/>
        <dbReference type="ChEBI" id="CHEBI:61560"/>
        <dbReference type="ChEBI" id="CHEBI:173112"/>
        <dbReference type="EC" id="2.7.7.7"/>
    </reaction>
</comment>
<dbReference type="InterPro" id="IPR050116">
    <property type="entry name" value="DNA_polymerase-Y"/>
</dbReference>
<evidence type="ECO:0000259" key="18">
    <source>
        <dbReference type="PROSITE" id="PS50173"/>
    </source>
</evidence>
<dbReference type="PROSITE" id="PS50173">
    <property type="entry name" value="UMUC"/>
    <property type="match status" value="1"/>
</dbReference>
<accession>A0ABP5ZZS6</accession>
<dbReference type="Gene3D" id="3.40.1170.60">
    <property type="match status" value="1"/>
</dbReference>
<keyword evidence="3 16" id="KW-0515">Mutator protein</keyword>
<evidence type="ECO:0000256" key="9">
    <source>
        <dbReference type="ARBA" id="ARBA00022763"/>
    </source>
</evidence>
<dbReference type="InterPro" id="IPR043502">
    <property type="entry name" value="DNA/RNA_pol_sf"/>
</dbReference>
<evidence type="ECO:0000256" key="7">
    <source>
        <dbReference type="ARBA" id="ARBA00022705"/>
    </source>
</evidence>
<dbReference type="PANTHER" id="PTHR11076:SF33">
    <property type="entry name" value="DNA POLYMERASE KAPPA"/>
    <property type="match status" value="1"/>
</dbReference>
<dbReference type="Proteomes" id="UP001499942">
    <property type="component" value="Unassembled WGS sequence"/>
</dbReference>
<keyword evidence="11 16" id="KW-0239">DNA-directed DNA polymerase</keyword>
<keyword evidence="8 16" id="KW-0479">Metal-binding</keyword>
<evidence type="ECO:0000256" key="4">
    <source>
        <dbReference type="ARBA" id="ARBA00022490"/>
    </source>
</evidence>
<feature type="compositionally biased region" description="Low complexity" evidence="17">
    <location>
        <begin position="398"/>
        <end position="409"/>
    </location>
</feature>
<dbReference type="NCBIfam" id="NF002882">
    <property type="entry name" value="PRK03348.1"/>
    <property type="match status" value="1"/>
</dbReference>
<dbReference type="Gene3D" id="1.10.150.20">
    <property type="entry name" value="5' to 3' exonuclease, C-terminal subdomain"/>
    <property type="match status" value="1"/>
</dbReference>
<feature type="site" description="Substrate discrimination" evidence="16">
    <location>
        <position position="16"/>
    </location>
</feature>
<evidence type="ECO:0000256" key="11">
    <source>
        <dbReference type="ARBA" id="ARBA00022932"/>
    </source>
</evidence>
<dbReference type="InterPro" id="IPR043128">
    <property type="entry name" value="Rev_trsase/Diguanyl_cyclase"/>
</dbReference>
<dbReference type="Pfam" id="PF00817">
    <property type="entry name" value="IMS"/>
    <property type="match status" value="1"/>
</dbReference>
<reference evidence="20" key="1">
    <citation type="journal article" date="2019" name="Int. J. Syst. Evol. Microbiol.">
        <title>The Global Catalogue of Microorganisms (GCM) 10K type strain sequencing project: providing services to taxonomists for standard genome sequencing and annotation.</title>
        <authorList>
            <consortium name="The Broad Institute Genomics Platform"/>
            <consortium name="The Broad Institute Genome Sequencing Center for Infectious Disease"/>
            <person name="Wu L."/>
            <person name="Ma J."/>
        </authorList>
    </citation>
    <scope>NUCLEOTIDE SEQUENCE [LARGE SCALE GENOMIC DNA]</scope>
    <source>
        <strain evidence="20">JCM 5062</strain>
    </source>
</reference>
<evidence type="ECO:0000256" key="2">
    <source>
        <dbReference type="ARBA" id="ARBA00010945"/>
    </source>
</evidence>
<gene>
    <name evidence="16" type="primary">dinB</name>
    <name evidence="19" type="ORF">GCM10010393_45900</name>
</gene>
<protein>
    <recommendedName>
        <fullName evidence="16">DNA polymerase IV</fullName>
        <shortName evidence="16">Pol IV</shortName>
        <ecNumber evidence="16">2.7.7.7</ecNumber>
    </recommendedName>
</protein>
<keyword evidence="9 16" id="KW-0227">DNA damage</keyword>
<evidence type="ECO:0000256" key="1">
    <source>
        <dbReference type="ARBA" id="ARBA00004496"/>
    </source>
</evidence>
<evidence type="ECO:0000256" key="6">
    <source>
        <dbReference type="ARBA" id="ARBA00022695"/>
    </source>
</evidence>
<feature type="active site" evidence="16">
    <location>
        <position position="106"/>
    </location>
</feature>
<feature type="domain" description="UmuC" evidence="18">
    <location>
        <begin position="7"/>
        <end position="189"/>
    </location>
</feature>
<dbReference type="Pfam" id="PF21999">
    <property type="entry name" value="IMS_HHH_1"/>
    <property type="match status" value="1"/>
</dbReference>
<comment type="caution">
    <text evidence="19">The sequence shown here is derived from an EMBL/GenBank/DDBJ whole genome shotgun (WGS) entry which is preliminary data.</text>
</comment>
<feature type="region of interest" description="Disordered" evidence="17">
    <location>
        <begin position="376"/>
        <end position="442"/>
    </location>
</feature>
<evidence type="ECO:0000256" key="12">
    <source>
        <dbReference type="ARBA" id="ARBA00023125"/>
    </source>
</evidence>
<comment type="subcellular location">
    <subcellularLocation>
        <location evidence="1 16">Cytoplasm</location>
    </subcellularLocation>
</comment>
<evidence type="ECO:0000256" key="5">
    <source>
        <dbReference type="ARBA" id="ARBA00022679"/>
    </source>
</evidence>
<evidence type="ECO:0000256" key="15">
    <source>
        <dbReference type="ARBA" id="ARBA00049244"/>
    </source>
</evidence>
<evidence type="ECO:0000256" key="17">
    <source>
        <dbReference type="SAM" id="MobiDB-lite"/>
    </source>
</evidence>
<feature type="compositionally biased region" description="Gly residues" evidence="17">
    <location>
        <begin position="384"/>
        <end position="397"/>
    </location>
</feature>
<keyword evidence="6 16" id="KW-0548">Nucleotidyltransferase</keyword>
<feature type="region of interest" description="Disordered" evidence="17">
    <location>
        <begin position="478"/>
        <end position="527"/>
    </location>
</feature>
<comment type="function">
    <text evidence="14 16">Poorly processive, error-prone DNA polymerase involved in untargeted mutagenesis. Copies undamaged DNA at stalled replication forks, which arise in vivo from mismatched or misaligned primer ends. These misaligned primers can be extended by PolIV. Exhibits no 3'-5' exonuclease (proofreading) activity. May be involved in translesional synthesis, in conjunction with the beta clamp from PolIII.</text>
</comment>
<sequence>MRAAPTILHLDMDAFYAAAEQAAKPSLRGKPVVVGGLGPRGVVATASYEARRFGVHSAMPMAQARRLAPNAAYLVPRFSLYRAVSEQVMELLRRLSPLVEPLSLDEAFVDLEAGGSATDAVTARAAGERLRGDIRAVTGLTGSVGLAGSKMIAKIASEEAKPDGLVLIEPGTERELLGPKSVRILPGVGPATGEHLRRAGMTTVADLAGAGEDELVRLLGKAHGESLYRMAMGYDDRPVVAERDAKSVSVEDTFDVDLHDRVRVRMEVEGLAERCVQRLRGAGRSGRTVVLKVRRYDFSTLTRSETLRGPTDDPVVVREAAARLLEGVDTTGGVRLLGVGVTGLADYTQEDLFAQAAAERADARADGAEVERPAGVAGGAVSAGRGGEGGSGAGGPGVPAAEVVAPAAPGDREGGRLWAGGAEGAAGPARGVAGAAEAGREERRWVAGQDVRHAGYGAGWVQGSGLGRVTVRFEEPWSEPGRVRTFRSDDPDLEPSDPLPLVPDQSSWPASLPKSRSVDGGGGIARP</sequence>
<evidence type="ECO:0000313" key="19">
    <source>
        <dbReference type="EMBL" id="GAA2507933.1"/>
    </source>
</evidence>
<evidence type="ECO:0000256" key="13">
    <source>
        <dbReference type="ARBA" id="ARBA00023204"/>
    </source>
</evidence>
<dbReference type="EMBL" id="BAAASR010000026">
    <property type="protein sequence ID" value="GAA2507933.1"/>
    <property type="molecule type" value="Genomic_DNA"/>
</dbReference>
<dbReference type="Pfam" id="PF11799">
    <property type="entry name" value="IMS_C"/>
    <property type="match status" value="1"/>
</dbReference>
<keyword evidence="10 16" id="KW-0460">Magnesium</keyword>
<evidence type="ECO:0000256" key="10">
    <source>
        <dbReference type="ARBA" id="ARBA00022842"/>
    </source>
</evidence>
<proteinExistence type="inferred from homology"/>
<dbReference type="InterPro" id="IPR053848">
    <property type="entry name" value="IMS_HHH_1"/>
</dbReference>
<dbReference type="HAMAP" id="MF_01113">
    <property type="entry name" value="DNApol_IV"/>
    <property type="match status" value="1"/>
</dbReference>
<evidence type="ECO:0000256" key="16">
    <source>
        <dbReference type="HAMAP-Rule" id="MF_01113"/>
    </source>
</evidence>
<dbReference type="Gene3D" id="3.30.1490.100">
    <property type="entry name" value="DNA polymerase, Y-family, little finger domain"/>
    <property type="match status" value="1"/>
</dbReference>
<dbReference type="EC" id="2.7.7.7" evidence="16"/>
<evidence type="ECO:0000256" key="14">
    <source>
        <dbReference type="ARBA" id="ARBA00025589"/>
    </source>
</evidence>
<keyword evidence="7 16" id="KW-0235">DNA replication</keyword>